<reference evidence="3 4" key="1">
    <citation type="submission" date="2024-04" db="EMBL/GenBank/DDBJ databases">
        <title>Phyllosticta paracitricarpa is synonymous to the EU quarantine fungus P. citricarpa based on phylogenomic analyses.</title>
        <authorList>
            <consortium name="Lawrence Berkeley National Laboratory"/>
            <person name="Van Ingen-Buijs V.A."/>
            <person name="Van Westerhoven A.C."/>
            <person name="Haridas S."/>
            <person name="Skiadas P."/>
            <person name="Martin F."/>
            <person name="Groenewald J.Z."/>
            <person name="Crous P.W."/>
            <person name="Seidl M.F."/>
        </authorList>
    </citation>
    <scope>NUCLEOTIDE SEQUENCE [LARGE SCALE GENOMIC DNA]</scope>
    <source>
        <strain evidence="3 4">CBS 123371</strain>
    </source>
</reference>
<dbReference type="Proteomes" id="UP001363622">
    <property type="component" value="Unassembled WGS sequence"/>
</dbReference>
<evidence type="ECO:0000313" key="4">
    <source>
        <dbReference type="Proteomes" id="UP001363622"/>
    </source>
</evidence>
<evidence type="ECO:0000313" key="3">
    <source>
        <dbReference type="EMBL" id="KAK7518762.1"/>
    </source>
</evidence>
<accession>A0ABR1KSC5</accession>
<gene>
    <name evidence="3" type="ORF">IWZ03DRAFT_374584</name>
</gene>
<keyword evidence="2" id="KW-0472">Membrane</keyword>
<feature type="transmembrane region" description="Helical" evidence="2">
    <location>
        <begin position="122"/>
        <end position="147"/>
    </location>
</feature>
<protein>
    <submittedName>
        <fullName evidence="3">Uncharacterized protein</fullName>
    </submittedName>
</protein>
<evidence type="ECO:0000256" key="1">
    <source>
        <dbReference type="SAM" id="MobiDB-lite"/>
    </source>
</evidence>
<dbReference type="EMBL" id="JBBPHU010000004">
    <property type="protein sequence ID" value="KAK7518762.1"/>
    <property type="molecule type" value="Genomic_DNA"/>
</dbReference>
<name>A0ABR1KSC5_9PEZI</name>
<evidence type="ECO:0000256" key="2">
    <source>
        <dbReference type="SAM" id="Phobius"/>
    </source>
</evidence>
<feature type="compositionally biased region" description="Pro residues" evidence="1">
    <location>
        <begin position="16"/>
        <end position="34"/>
    </location>
</feature>
<organism evidence="3 4">
    <name type="scientific">Phyllosticta citriasiana</name>
    <dbReference type="NCBI Taxonomy" id="595635"/>
    <lineage>
        <taxon>Eukaryota</taxon>
        <taxon>Fungi</taxon>
        <taxon>Dikarya</taxon>
        <taxon>Ascomycota</taxon>
        <taxon>Pezizomycotina</taxon>
        <taxon>Dothideomycetes</taxon>
        <taxon>Dothideomycetes incertae sedis</taxon>
        <taxon>Botryosphaeriales</taxon>
        <taxon>Phyllostictaceae</taxon>
        <taxon>Phyllosticta</taxon>
    </lineage>
</organism>
<keyword evidence="2" id="KW-1133">Transmembrane helix</keyword>
<proteinExistence type="predicted"/>
<comment type="caution">
    <text evidence="3">The sequence shown here is derived from an EMBL/GenBank/DDBJ whole genome shotgun (WGS) entry which is preliminary data.</text>
</comment>
<keyword evidence="2" id="KW-0812">Transmembrane</keyword>
<keyword evidence="4" id="KW-1185">Reference proteome</keyword>
<feature type="region of interest" description="Disordered" evidence="1">
    <location>
        <begin position="16"/>
        <end position="38"/>
    </location>
</feature>
<sequence length="152" mass="16629">MYLYLLTTRGCRHVCPPPPTGLPSPDRPAPPPSAQPSSLVAGFHSSSLPLHPSAAVNQTASRSLLEVRASIYFLFVPSCVQPRVSSIPAVPIQTHAIITAAKTNQRRPEPAGEHPVAMQFHLLLSLFLNGLHMVGFFSFFLFFCSFFKLCTQ</sequence>